<evidence type="ECO:0000313" key="4">
    <source>
        <dbReference type="Proteomes" id="UP001216579"/>
    </source>
</evidence>
<proteinExistence type="predicted"/>
<dbReference type="RefSeq" id="WP_276093603.1">
    <property type="nucleotide sequence ID" value="NZ_JARJBC010000006.1"/>
</dbReference>
<evidence type="ECO:0000256" key="1">
    <source>
        <dbReference type="SAM" id="MobiDB-lite"/>
    </source>
</evidence>
<sequence length="162" mass="17125">MGYTQQDEWHEHYARGESFRALTETERAVLDTALRPQGPAVALDVGCGLGELALHLHELGYVVDAVDYAESAIERAAAQAPDGVAVRFLKHDIEHDDLAALPPTSRRPGSPRSLRAGASLSPLPSTGTAGPSVAAPMCIRRRCGAGNAARWAVGRARPSAHG</sequence>
<dbReference type="InterPro" id="IPR041698">
    <property type="entry name" value="Methyltransf_25"/>
</dbReference>
<comment type="caution">
    <text evidence="3">The sequence shown here is derived from an EMBL/GenBank/DDBJ whole genome shotgun (WGS) entry which is preliminary data.</text>
</comment>
<dbReference type="EMBL" id="JARJBC010000006">
    <property type="protein sequence ID" value="MDF3290159.1"/>
    <property type="molecule type" value="Genomic_DNA"/>
</dbReference>
<name>A0ABT5ZK07_9ACTN</name>
<reference evidence="3 4" key="1">
    <citation type="submission" date="2023-03" db="EMBL/GenBank/DDBJ databases">
        <title>Draft genome sequence of Streptomyces sp. RB6PN23 isolated from peat swamp forest in Thailand.</title>
        <authorList>
            <person name="Klaysubun C."/>
            <person name="Duangmal K."/>
        </authorList>
    </citation>
    <scope>NUCLEOTIDE SEQUENCE [LARGE SCALE GENOMIC DNA]</scope>
    <source>
        <strain evidence="3 4">RB6PN23</strain>
    </source>
</reference>
<keyword evidence="3" id="KW-0808">Transferase</keyword>
<feature type="region of interest" description="Disordered" evidence="1">
    <location>
        <begin position="98"/>
        <end position="131"/>
    </location>
</feature>
<dbReference type="GO" id="GO:0032259">
    <property type="term" value="P:methylation"/>
    <property type="evidence" value="ECO:0007669"/>
    <property type="project" value="UniProtKB-KW"/>
</dbReference>
<dbReference type="GO" id="GO:0008168">
    <property type="term" value="F:methyltransferase activity"/>
    <property type="evidence" value="ECO:0007669"/>
    <property type="project" value="UniProtKB-KW"/>
</dbReference>
<organism evidence="3 4">
    <name type="scientific">Streptomyces silvisoli</name>
    <dbReference type="NCBI Taxonomy" id="3034235"/>
    <lineage>
        <taxon>Bacteria</taxon>
        <taxon>Bacillati</taxon>
        <taxon>Actinomycetota</taxon>
        <taxon>Actinomycetes</taxon>
        <taxon>Kitasatosporales</taxon>
        <taxon>Streptomycetaceae</taxon>
        <taxon>Streptomyces</taxon>
    </lineage>
</organism>
<keyword evidence="4" id="KW-1185">Reference proteome</keyword>
<dbReference type="CDD" id="cd02440">
    <property type="entry name" value="AdoMet_MTases"/>
    <property type="match status" value="1"/>
</dbReference>
<feature type="compositionally biased region" description="Low complexity" evidence="1">
    <location>
        <begin position="102"/>
        <end position="115"/>
    </location>
</feature>
<gene>
    <name evidence="3" type="ORF">P3G67_13070</name>
</gene>
<dbReference type="SUPFAM" id="SSF53335">
    <property type="entry name" value="S-adenosyl-L-methionine-dependent methyltransferases"/>
    <property type="match status" value="1"/>
</dbReference>
<keyword evidence="3" id="KW-0489">Methyltransferase</keyword>
<dbReference type="Gene3D" id="3.40.50.150">
    <property type="entry name" value="Vaccinia Virus protein VP39"/>
    <property type="match status" value="1"/>
</dbReference>
<accession>A0ABT5ZK07</accession>
<evidence type="ECO:0000313" key="3">
    <source>
        <dbReference type="EMBL" id="MDF3290159.1"/>
    </source>
</evidence>
<dbReference type="Pfam" id="PF13649">
    <property type="entry name" value="Methyltransf_25"/>
    <property type="match status" value="1"/>
</dbReference>
<feature type="domain" description="Methyltransferase" evidence="2">
    <location>
        <begin position="43"/>
        <end position="96"/>
    </location>
</feature>
<evidence type="ECO:0000259" key="2">
    <source>
        <dbReference type="Pfam" id="PF13649"/>
    </source>
</evidence>
<dbReference type="InterPro" id="IPR029063">
    <property type="entry name" value="SAM-dependent_MTases_sf"/>
</dbReference>
<dbReference type="Proteomes" id="UP001216579">
    <property type="component" value="Unassembled WGS sequence"/>
</dbReference>
<protein>
    <submittedName>
        <fullName evidence="3">Class I SAM-dependent methyltransferase</fullName>
    </submittedName>
</protein>